<accession>A0A1I1JU03</accession>
<feature type="chain" id="PRO_5011675547" evidence="1">
    <location>
        <begin position="22"/>
        <end position="165"/>
    </location>
</feature>
<gene>
    <name evidence="2" type="ORF">SAMN05421848_1664</name>
</gene>
<dbReference type="SUPFAM" id="SSF143744">
    <property type="entry name" value="GlcG-like"/>
    <property type="match status" value="1"/>
</dbReference>
<reference evidence="3" key="1">
    <citation type="submission" date="2016-10" db="EMBL/GenBank/DDBJ databases">
        <authorList>
            <person name="Varghese N."/>
            <person name="Submissions S."/>
        </authorList>
    </citation>
    <scope>NUCLEOTIDE SEQUENCE [LARGE SCALE GENOMIC DNA]</scope>
    <source>
        <strain evidence="3">DSM 23439</strain>
    </source>
</reference>
<dbReference type="EMBL" id="FOLY01000003">
    <property type="protein sequence ID" value="SFC49978.1"/>
    <property type="molecule type" value="Genomic_DNA"/>
</dbReference>
<dbReference type="AlphaFoldDB" id="A0A1I1JU03"/>
<keyword evidence="3" id="KW-1185">Reference proteome</keyword>
<sequence>MIHKARWSLLLGALCTSAALAQSPDVATHPDVSLALADQILNATLEACHGDQHTAVAAVVDRGGNLVALQRDDNIGPHNTQAAQRKAFTALSTKTPTRQLAESARNNPESQNLSTVSDLLLLGGGVPIKSNGEVIGAVGVAGAGGSATDEGCALKGIHQVLPQDQ</sequence>
<dbReference type="InterPro" id="IPR038084">
    <property type="entry name" value="PduO/GlcC-like_sf"/>
</dbReference>
<proteinExistence type="predicted"/>
<keyword evidence="1" id="KW-0732">Signal</keyword>
<dbReference type="PANTHER" id="PTHR34309:SF10">
    <property type="entry name" value="SLR1406 PROTEIN"/>
    <property type="match status" value="1"/>
</dbReference>
<dbReference type="InterPro" id="IPR005624">
    <property type="entry name" value="PduO/GlcC-like"/>
</dbReference>
<dbReference type="InterPro" id="IPR052517">
    <property type="entry name" value="GlcG_carb_metab_protein"/>
</dbReference>
<evidence type="ECO:0000313" key="3">
    <source>
        <dbReference type="Proteomes" id="UP000199046"/>
    </source>
</evidence>
<dbReference type="STRING" id="402385.SAMN05421848_1664"/>
<dbReference type="RefSeq" id="WP_217639657.1">
    <property type="nucleotide sequence ID" value="NZ_FOLY01000003.1"/>
</dbReference>
<organism evidence="2 3">
    <name type="scientific">Kushneria avicenniae</name>
    <dbReference type="NCBI Taxonomy" id="402385"/>
    <lineage>
        <taxon>Bacteria</taxon>
        <taxon>Pseudomonadati</taxon>
        <taxon>Pseudomonadota</taxon>
        <taxon>Gammaproteobacteria</taxon>
        <taxon>Oceanospirillales</taxon>
        <taxon>Halomonadaceae</taxon>
        <taxon>Kushneria</taxon>
    </lineage>
</organism>
<evidence type="ECO:0000313" key="2">
    <source>
        <dbReference type="EMBL" id="SFC49978.1"/>
    </source>
</evidence>
<dbReference type="PANTHER" id="PTHR34309">
    <property type="entry name" value="SLR1406 PROTEIN"/>
    <property type="match status" value="1"/>
</dbReference>
<evidence type="ECO:0000256" key="1">
    <source>
        <dbReference type="SAM" id="SignalP"/>
    </source>
</evidence>
<dbReference type="Proteomes" id="UP000199046">
    <property type="component" value="Unassembled WGS sequence"/>
</dbReference>
<name>A0A1I1JU03_9GAMM</name>
<feature type="signal peptide" evidence="1">
    <location>
        <begin position="1"/>
        <end position="21"/>
    </location>
</feature>
<protein>
    <submittedName>
        <fullName evidence="2">Uncharacterized conserved protein GlcG, DUF336 family</fullName>
    </submittedName>
</protein>
<dbReference type="Gene3D" id="3.30.450.150">
    <property type="entry name" value="Haem-degrading domain"/>
    <property type="match status" value="1"/>
</dbReference>
<dbReference type="Pfam" id="PF03928">
    <property type="entry name" value="HbpS-like"/>
    <property type="match status" value="1"/>
</dbReference>